<evidence type="ECO:0000313" key="4">
    <source>
        <dbReference type="Proteomes" id="UP000055048"/>
    </source>
</evidence>
<dbReference type="Proteomes" id="UP000055048">
    <property type="component" value="Unassembled WGS sequence"/>
</dbReference>
<accession>A0A0V0SW64</accession>
<feature type="domain" description="DUF5641" evidence="2">
    <location>
        <begin position="1"/>
        <end position="37"/>
    </location>
</feature>
<feature type="compositionally biased region" description="Polar residues" evidence="1">
    <location>
        <begin position="55"/>
        <end position="65"/>
    </location>
</feature>
<proteinExistence type="predicted"/>
<dbReference type="Pfam" id="PF18701">
    <property type="entry name" value="DUF5641"/>
    <property type="match status" value="1"/>
</dbReference>
<feature type="non-terminal residue" evidence="3">
    <location>
        <position position="101"/>
    </location>
</feature>
<keyword evidence="4" id="KW-1185">Reference proteome</keyword>
<feature type="region of interest" description="Disordered" evidence="1">
    <location>
        <begin position="45"/>
        <end position="65"/>
    </location>
</feature>
<evidence type="ECO:0000313" key="3">
    <source>
        <dbReference type="EMBL" id="KRX30946.1"/>
    </source>
</evidence>
<dbReference type="InterPro" id="IPR040676">
    <property type="entry name" value="DUF5641"/>
</dbReference>
<organism evidence="3 4">
    <name type="scientific">Trichinella murrelli</name>
    <dbReference type="NCBI Taxonomy" id="144512"/>
    <lineage>
        <taxon>Eukaryota</taxon>
        <taxon>Metazoa</taxon>
        <taxon>Ecdysozoa</taxon>
        <taxon>Nematoda</taxon>
        <taxon>Enoplea</taxon>
        <taxon>Dorylaimia</taxon>
        <taxon>Trichinellida</taxon>
        <taxon>Trichinellidae</taxon>
        <taxon>Trichinella</taxon>
    </lineage>
</organism>
<sequence>MGRVLELYHGRDGVVRSVRLKVTKGEITQPTKKLRLLESAVIDGVPPSSGEDVADSNQRQNLSVNKPQYDEVFLEERKSVRLSQSDSVSQTRSVRLSRSDS</sequence>
<reference evidence="3 4" key="1">
    <citation type="submission" date="2015-01" db="EMBL/GenBank/DDBJ databases">
        <title>Evolution of Trichinella species and genotypes.</title>
        <authorList>
            <person name="Korhonen P.K."/>
            <person name="Edoardo P."/>
            <person name="Giuseppe L.R."/>
            <person name="Gasser R.B."/>
        </authorList>
    </citation>
    <scope>NUCLEOTIDE SEQUENCE [LARGE SCALE GENOMIC DNA]</scope>
    <source>
        <strain evidence="3">ISS417</strain>
    </source>
</reference>
<evidence type="ECO:0000259" key="2">
    <source>
        <dbReference type="Pfam" id="PF18701"/>
    </source>
</evidence>
<name>A0A0V0SW64_9BILA</name>
<comment type="caution">
    <text evidence="3">The sequence shown here is derived from an EMBL/GenBank/DDBJ whole genome shotgun (WGS) entry which is preliminary data.</text>
</comment>
<gene>
    <name evidence="3" type="ORF">T05_14798</name>
</gene>
<protein>
    <recommendedName>
        <fullName evidence="2">DUF5641 domain-containing protein</fullName>
    </recommendedName>
</protein>
<evidence type="ECO:0000256" key="1">
    <source>
        <dbReference type="SAM" id="MobiDB-lite"/>
    </source>
</evidence>
<dbReference type="AlphaFoldDB" id="A0A0V0SW64"/>
<dbReference type="EMBL" id="JYDJ01002089">
    <property type="protein sequence ID" value="KRX30946.1"/>
    <property type="molecule type" value="Genomic_DNA"/>
</dbReference>